<dbReference type="Proteomes" id="UP000077266">
    <property type="component" value="Unassembled WGS sequence"/>
</dbReference>
<evidence type="ECO:0000313" key="8">
    <source>
        <dbReference type="EMBL" id="KZW00370.1"/>
    </source>
</evidence>
<keyword evidence="5" id="KW-0456">Lyase</keyword>
<keyword evidence="9" id="KW-1185">Reference proteome</keyword>
<dbReference type="InterPro" id="IPR000138">
    <property type="entry name" value="HMG_CoA_lyase_AS"/>
</dbReference>
<dbReference type="EMBL" id="KV425901">
    <property type="protein sequence ID" value="KZW00370.1"/>
    <property type="molecule type" value="Genomic_DNA"/>
</dbReference>
<evidence type="ECO:0000256" key="6">
    <source>
        <dbReference type="ARBA" id="ARBA00049877"/>
    </source>
</evidence>
<dbReference type="GO" id="GO:0004419">
    <property type="term" value="F:hydroxymethylglutaryl-CoA lyase activity"/>
    <property type="evidence" value="ECO:0007669"/>
    <property type="project" value="UniProtKB-EC"/>
</dbReference>
<dbReference type="GO" id="GO:0006552">
    <property type="term" value="P:L-leucine catabolic process"/>
    <property type="evidence" value="ECO:0007669"/>
    <property type="project" value="TreeGrafter"/>
</dbReference>
<dbReference type="OrthoDB" id="1905920at2759"/>
<sequence>MLRSATVRILRAPATCRAASTSRFVRIVEVGPRDGLQNEKTVVSPDVKVELINRLQAAGLPTIEAGSFVSPKWVPQMAGTDDILRRITHSSATKYPVLVPNSKGLTNLLDLLKSSPTPLTDEIAVFTAPSESFSKANTNCTVAESLERLSHVVQVAQDNGLRVRGYVSTVITCPYEGRIEPHAVREVAKALLDMGCYEVSLGDTTGAGTPQTILEMLNAVQQHVDASKLAAHWHDTCGTAIANVMAALSAGIRVVDSSVAGLGGCPYSPGATGNVATEDVVHVLHGDGWETGVDMSKLAATGDWISRELGRPNESRAGRAWLAKRARESATPPGPRARL</sequence>
<reference evidence="8 9" key="1">
    <citation type="journal article" date="2016" name="Mol. Biol. Evol.">
        <title>Comparative Genomics of Early-Diverging Mushroom-Forming Fungi Provides Insights into the Origins of Lignocellulose Decay Capabilities.</title>
        <authorList>
            <person name="Nagy L.G."/>
            <person name="Riley R."/>
            <person name="Tritt A."/>
            <person name="Adam C."/>
            <person name="Daum C."/>
            <person name="Floudas D."/>
            <person name="Sun H."/>
            <person name="Yadav J.S."/>
            <person name="Pangilinan J."/>
            <person name="Larsson K.H."/>
            <person name="Matsuura K."/>
            <person name="Barry K."/>
            <person name="Labutti K."/>
            <person name="Kuo R."/>
            <person name="Ohm R.A."/>
            <person name="Bhattacharya S.S."/>
            <person name="Shirouzu T."/>
            <person name="Yoshinaga Y."/>
            <person name="Martin F.M."/>
            <person name="Grigoriev I.V."/>
            <person name="Hibbett D.S."/>
        </authorList>
    </citation>
    <scope>NUCLEOTIDE SEQUENCE [LARGE SCALE GENOMIC DNA]</scope>
    <source>
        <strain evidence="8 9">HHB12029</strain>
    </source>
</reference>
<dbReference type="PROSITE" id="PS50991">
    <property type="entry name" value="PYR_CT"/>
    <property type="match status" value="1"/>
</dbReference>
<comment type="catalytic activity">
    <reaction evidence="6">
        <text>(3S)-3-hydroxy-3-methylglutaryl-CoA = acetoacetate + acetyl-CoA</text>
        <dbReference type="Rhea" id="RHEA:24404"/>
        <dbReference type="ChEBI" id="CHEBI:13705"/>
        <dbReference type="ChEBI" id="CHEBI:43074"/>
        <dbReference type="ChEBI" id="CHEBI:57288"/>
        <dbReference type="EC" id="4.1.3.4"/>
    </reaction>
</comment>
<evidence type="ECO:0000313" key="9">
    <source>
        <dbReference type="Proteomes" id="UP000077266"/>
    </source>
</evidence>
<dbReference type="InParanoid" id="A0A166BEL4"/>
<dbReference type="PANTHER" id="PTHR42738:SF7">
    <property type="entry name" value="HYDROXYMETHYLGLUTARYL-COA LYASE"/>
    <property type="match status" value="1"/>
</dbReference>
<keyword evidence="4" id="KW-0479">Metal-binding</keyword>
<proteinExistence type="inferred from homology"/>
<dbReference type="EC" id="4.1.3.4" evidence="3"/>
<comment type="pathway">
    <text evidence="1">Metabolic intermediate metabolism; (S)-3-hydroxy-3-methylglutaryl-CoA degradation; acetoacetate from (S)-3-hydroxy-3-methylglutaryl-CoA: step 1/1.</text>
</comment>
<gene>
    <name evidence="8" type="ORF">EXIGLDRAFT_830777</name>
</gene>
<dbReference type="GO" id="GO:0046872">
    <property type="term" value="F:metal ion binding"/>
    <property type="evidence" value="ECO:0007669"/>
    <property type="project" value="UniProtKB-KW"/>
</dbReference>
<dbReference type="FunFam" id="3.20.20.70:FF:000071">
    <property type="entry name" value="Hydroxymethylglutaryl-CoA lyase"/>
    <property type="match status" value="1"/>
</dbReference>
<dbReference type="STRING" id="1314781.A0A166BEL4"/>
<dbReference type="InterPro" id="IPR043594">
    <property type="entry name" value="HMGL"/>
</dbReference>
<feature type="domain" description="Pyruvate carboxyltransferase" evidence="7">
    <location>
        <begin position="25"/>
        <end position="299"/>
    </location>
</feature>
<dbReference type="AlphaFoldDB" id="A0A166BEL4"/>
<accession>A0A166BEL4</accession>
<protein>
    <recommendedName>
        <fullName evidence="3">hydroxymethylglutaryl-CoA lyase</fullName>
        <ecNumber evidence="3">4.1.3.4</ecNumber>
    </recommendedName>
</protein>
<evidence type="ECO:0000256" key="3">
    <source>
        <dbReference type="ARBA" id="ARBA00012910"/>
    </source>
</evidence>
<evidence type="ECO:0000259" key="7">
    <source>
        <dbReference type="PROSITE" id="PS50991"/>
    </source>
</evidence>
<evidence type="ECO:0000256" key="1">
    <source>
        <dbReference type="ARBA" id="ARBA00005143"/>
    </source>
</evidence>
<comment type="similarity">
    <text evidence="2">Belongs to the HMG-CoA lyase family.</text>
</comment>
<evidence type="ECO:0000256" key="2">
    <source>
        <dbReference type="ARBA" id="ARBA00009405"/>
    </source>
</evidence>
<dbReference type="CDD" id="cd07938">
    <property type="entry name" value="DRE_TIM_HMGL"/>
    <property type="match status" value="1"/>
</dbReference>
<dbReference type="InterPro" id="IPR013785">
    <property type="entry name" value="Aldolase_TIM"/>
</dbReference>
<dbReference type="NCBIfam" id="NF004283">
    <property type="entry name" value="PRK05692.1"/>
    <property type="match status" value="1"/>
</dbReference>
<evidence type="ECO:0000256" key="4">
    <source>
        <dbReference type="ARBA" id="ARBA00022723"/>
    </source>
</evidence>
<evidence type="ECO:0000256" key="5">
    <source>
        <dbReference type="ARBA" id="ARBA00023239"/>
    </source>
</evidence>
<dbReference type="PROSITE" id="PS01062">
    <property type="entry name" value="HMG_COA_LYASE"/>
    <property type="match status" value="1"/>
</dbReference>
<dbReference type="PANTHER" id="PTHR42738">
    <property type="entry name" value="HYDROXYMETHYLGLUTARYL-COA LYASE"/>
    <property type="match status" value="1"/>
</dbReference>
<organism evidence="8 9">
    <name type="scientific">Exidia glandulosa HHB12029</name>
    <dbReference type="NCBI Taxonomy" id="1314781"/>
    <lineage>
        <taxon>Eukaryota</taxon>
        <taxon>Fungi</taxon>
        <taxon>Dikarya</taxon>
        <taxon>Basidiomycota</taxon>
        <taxon>Agaricomycotina</taxon>
        <taxon>Agaricomycetes</taxon>
        <taxon>Auriculariales</taxon>
        <taxon>Exidiaceae</taxon>
        <taxon>Exidia</taxon>
    </lineage>
</organism>
<dbReference type="GO" id="GO:0046951">
    <property type="term" value="P:ketone body biosynthetic process"/>
    <property type="evidence" value="ECO:0007669"/>
    <property type="project" value="TreeGrafter"/>
</dbReference>
<dbReference type="InterPro" id="IPR000891">
    <property type="entry name" value="PYR_CT"/>
</dbReference>
<name>A0A166BEL4_EXIGL</name>
<dbReference type="Pfam" id="PF00682">
    <property type="entry name" value="HMGL-like"/>
    <property type="match status" value="1"/>
</dbReference>
<dbReference type="Gene3D" id="3.20.20.70">
    <property type="entry name" value="Aldolase class I"/>
    <property type="match status" value="1"/>
</dbReference>
<dbReference type="SUPFAM" id="SSF51569">
    <property type="entry name" value="Aldolase"/>
    <property type="match status" value="1"/>
</dbReference>
<dbReference type="UniPathway" id="UPA00896">
    <property type="reaction ID" value="UER00863"/>
</dbReference>